<dbReference type="Proteomes" id="UP000316560">
    <property type="component" value="Unassembled WGS sequence"/>
</dbReference>
<evidence type="ECO:0008006" key="4">
    <source>
        <dbReference type="Google" id="ProtNLM"/>
    </source>
</evidence>
<dbReference type="AlphaFoldDB" id="A0A8H2PW93"/>
<feature type="transmembrane region" description="Helical" evidence="1">
    <location>
        <begin position="81"/>
        <end position="103"/>
    </location>
</feature>
<keyword evidence="1" id="KW-0812">Transmembrane</keyword>
<dbReference type="OrthoDB" id="5054050at2"/>
<feature type="transmembrane region" description="Helical" evidence="1">
    <location>
        <begin position="335"/>
        <end position="355"/>
    </location>
</feature>
<sequence>MLRSINYSALIDPVDPDAVARFRSNRRSLFGYSQRAIVTALKVGLGSIVAVFFAVIVGTQLFGVFAAIGEAALAERSLRPAIPSLLVLLPVMGAAIWAGYLGVRAWRRNGSPWQRFYRMNKFAEDNELAFAPLDTKVSYSGLLFDVSQKRSIRDRFRSVSGRSLEYGNYRYTTGSGKNRETHNWGLMALELDRALPHMVLDAKANNYLFGVSSLPLAFAKSQVLKLEGDFNSYFTLYCPQQYERDALYVFTPDLMALLIDHASPYDVEVVDSWLLVYSPQPFDLVDPVQHQRLLGIADLVGSKALRQSRNYADESIGDSRVNLIAPRGRRLRTQVPLFVFLVAYGFAALVGAVFLHDLLT</sequence>
<keyword evidence="1" id="KW-0472">Membrane</keyword>
<name>A0A8H2PW93_9MICO</name>
<dbReference type="EMBL" id="VFRA01000001">
    <property type="protein sequence ID" value="TQO18970.1"/>
    <property type="molecule type" value="Genomic_DNA"/>
</dbReference>
<evidence type="ECO:0000313" key="3">
    <source>
        <dbReference type="Proteomes" id="UP000316560"/>
    </source>
</evidence>
<evidence type="ECO:0000256" key="1">
    <source>
        <dbReference type="SAM" id="Phobius"/>
    </source>
</evidence>
<dbReference type="RefSeq" id="WP_141989501.1">
    <property type="nucleotide sequence ID" value="NZ_VFRA01000001.1"/>
</dbReference>
<gene>
    <name evidence="2" type="ORF">FB472_0502</name>
</gene>
<reference evidence="2 3" key="1">
    <citation type="submission" date="2019-06" db="EMBL/GenBank/DDBJ databases">
        <title>Sequencing the genomes of 1000 actinobacteria strains.</title>
        <authorList>
            <person name="Klenk H.-P."/>
        </authorList>
    </citation>
    <scope>NUCLEOTIDE SEQUENCE [LARGE SCALE GENOMIC DNA]</scope>
    <source>
        <strain evidence="2 3">DSM 21947</strain>
    </source>
</reference>
<protein>
    <recommendedName>
        <fullName evidence="4">DUF3137 domain-containing protein</fullName>
    </recommendedName>
</protein>
<keyword evidence="1" id="KW-1133">Transmembrane helix</keyword>
<keyword evidence="3" id="KW-1185">Reference proteome</keyword>
<accession>A0A8H2PW93</accession>
<feature type="transmembrane region" description="Helical" evidence="1">
    <location>
        <begin position="43"/>
        <end position="69"/>
    </location>
</feature>
<comment type="caution">
    <text evidence="2">The sequence shown here is derived from an EMBL/GenBank/DDBJ whole genome shotgun (WGS) entry which is preliminary data.</text>
</comment>
<proteinExistence type="predicted"/>
<evidence type="ECO:0000313" key="2">
    <source>
        <dbReference type="EMBL" id="TQO18970.1"/>
    </source>
</evidence>
<organism evidence="2 3">
    <name type="scientific">Rhodoglobus vestalii</name>
    <dbReference type="NCBI Taxonomy" id="193384"/>
    <lineage>
        <taxon>Bacteria</taxon>
        <taxon>Bacillati</taxon>
        <taxon>Actinomycetota</taxon>
        <taxon>Actinomycetes</taxon>
        <taxon>Micrococcales</taxon>
        <taxon>Microbacteriaceae</taxon>
        <taxon>Rhodoglobus</taxon>
    </lineage>
</organism>